<feature type="region of interest" description="Disordered" evidence="1">
    <location>
        <begin position="162"/>
        <end position="194"/>
    </location>
</feature>
<gene>
    <name evidence="2" type="ORF">BJ986_001147</name>
</gene>
<evidence type="ECO:0000313" key="2">
    <source>
        <dbReference type="EMBL" id="NYG06660.1"/>
    </source>
</evidence>
<feature type="compositionally biased region" description="Basic residues" evidence="1">
    <location>
        <begin position="58"/>
        <end position="74"/>
    </location>
</feature>
<protein>
    <submittedName>
        <fullName evidence="2">Uncharacterized protein</fullName>
    </submittedName>
</protein>
<feature type="region of interest" description="Disordered" evidence="1">
    <location>
        <begin position="52"/>
        <end position="74"/>
    </location>
</feature>
<dbReference type="EMBL" id="JACCAB010000001">
    <property type="protein sequence ID" value="NYG06660.1"/>
    <property type="molecule type" value="Genomic_DNA"/>
</dbReference>
<evidence type="ECO:0000313" key="3">
    <source>
        <dbReference type="Proteomes" id="UP000573599"/>
    </source>
</evidence>
<comment type="caution">
    <text evidence="2">The sequence shown here is derived from an EMBL/GenBank/DDBJ whole genome shotgun (WGS) entry which is preliminary data.</text>
</comment>
<sequence length="258" mass="27735">MSTTTPDYLTTLRDSFTGAMQQWVDQSTTAWDQWSQAWSPMVAAVGFRVPAAPGTPTGHRHQGGHHHDSHRHGHHDGCGCRDTCECCVPEADVVVHARAGEVRVVPFRLHNPWRREREVTLEVGPWHGCAGDDLQIRAVLEDDKVVLGPCEDRVVRLLVSTRGSAGDGSNTTGTTSTTNTTDTTNTKDTKVTKDGTTAAVPGDVMVGRFGGATDVRSCESAYADVRFEGCARPQRVAVVVLPTDCDAVEVGCDCGCCC</sequence>
<keyword evidence="3" id="KW-1185">Reference proteome</keyword>
<evidence type="ECO:0000256" key="1">
    <source>
        <dbReference type="SAM" id="MobiDB-lite"/>
    </source>
</evidence>
<name>A0A852WD85_9MICO</name>
<accession>A0A852WD85</accession>
<dbReference type="Proteomes" id="UP000573599">
    <property type="component" value="Unassembled WGS sequence"/>
</dbReference>
<dbReference type="RefSeq" id="WP_179421110.1">
    <property type="nucleotide sequence ID" value="NZ_JACCAB010000001.1"/>
</dbReference>
<dbReference type="AlphaFoldDB" id="A0A852WD85"/>
<feature type="compositionally biased region" description="Low complexity" evidence="1">
    <location>
        <begin position="163"/>
        <end position="184"/>
    </location>
</feature>
<reference evidence="2 3" key="1">
    <citation type="submission" date="2020-07" db="EMBL/GenBank/DDBJ databases">
        <title>Sequencing the genomes of 1000 actinobacteria strains.</title>
        <authorList>
            <person name="Klenk H.-P."/>
        </authorList>
    </citation>
    <scope>NUCLEOTIDE SEQUENCE [LARGE SCALE GENOMIC DNA]</scope>
    <source>
        <strain evidence="2 3">DSM 23987</strain>
    </source>
</reference>
<proteinExistence type="predicted"/>
<organism evidence="2 3">
    <name type="scientific">Pedococcus badiiscoriae</name>
    <dbReference type="NCBI Taxonomy" id="642776"/>
    <lineage>
        <taxon>Bacteria</taxon>
        <taxon>Bacillati</taxon>
        <taxon>Actinomycetota</taxon>
        <taxon>Actinomycetes</taxon>
        <taxon>Micrococcales</taxon>
        <taxon>Intrasporangiaceae</taxon>
        <taxon>Pedococcus</taxon>
    </lineage>
</organism>